<dbReference type="OrthoDB" id="8117402at2759"/>
<evidence type="ECO:0000256" key="4">
    <source>
        <dbReference type="PROSITE-ProRule" id="PRU00042"/>
    </source>
</evidence>
<protein>
    <submittedName>
        <fullName evidence="7">Transcriptional regulator CRZ1</fullName>
    </submittedName>
</protein>
<keyword evidence="2 4" id="KW-0863">Zinc-finger</keyword>
<feature type="region of interest" description="Disordered" evidence="5">
    <location>
        <begin position="122"/>
        <end position="158"/>
    </location>
</feature>
<dbReference type="Pfam" id="PF00096">
    <property type="entry name" value="zf-C2H2"/>
    <property type="match status" value="1"/>
</dbReference>
<dbReference type="PANTHER" id="PTHR23235">
    <property type="entry name" value="KRUEPPEL-LIKE TRANSCRIPTION FACTOR"/>
    <property type="match status" value="1"/>
</dbReference>
<feature type="compositionally biased region" description="Basic residues" evidence="5">
    <location>
        <begin position="243"/>
        <end position="257"/>
    </location>
</feature>
<dbReference type="SMART" id="SM00355">
    <property type="entry name" value="ZnF_C2H2"/>
    <property type="match status" value="3"/>
</dbReference>
<dbReference type="EMBL" id="LUGH01000072">
    <property type="protein sequence ID" value="OBZ89908.1"/>
    <property type="molecule type" value="Genomic_DNA"/>
</dbReference>
<dbReference type="Gene3D" id="3.30.160.60">
    <property type="entry name" value="Classic Zinc Finger"/>
    <property type="match status" value="2"/>
</dbReference>
<keyword evidence="3" id="KW-0862">Zinc</keyword>
<evidence type="ECO:0000259" key="6">
    <source>
        <dbReference type="PROSITE" id="PS50157"/>
    </source>
</evidence>
<comment type="caution">
    <text evidence="7">The sequence shown here is derived from an EMBL/GenBank/DDBJ whole genome shotgun (WGS) entry which is preliminary data.</text>
</comment>
<evidence type="ECO:0000256" key="3">
    <source>
        <dbReference type="ARBA" id="ARBA00022833"/>
    </source>
</evidence>
<dbReference type="PROSITE" id="PS50157">
    <property type="entry name" value="ZINC_FINGER_C2H2_2"/>
    <property type="match status" value="3"/>
</dbReference>
<name>A0A1C7NLM9_9FUNG</name>
<accession>A0A1C7NLM9</accession>
<dbReference type="InterPro" id="IPR013087">
    <property type="entry name" value="Znf_C2H2_type"/>
</dbReference>
<feature type="compositionally biased region" description="Basic and acidic residues" evidence="5">
    <location>
        <begin position="202"/>
        <end position="220"/>
    </location>
</feature>
<dbReference type="InterPro" id="IPR036236">
    <property type="entry name" value="Znf_C2H2_sf"/>
</dbReference>
<dbReference type="GO" id="GO:0008270">
    <property type="term" value="F:zinc ion binding"/>
    <property type="evidence" value="ECO:0007669"/>
    <property type="project" value="UniProtKB-KW"/>
</dbReference>
<evidence type="ECO:0000256" key="2">
    <source>
        <dbReference type="ARBA" id="ARBA00022771"/>
    </source>
</evidence>
<evidence type="ECO:0000256" key="1">
    <source>
        <dbReference type="ARBA" id="ARBA00022723"/>
    </source>
</evidence>
<sequence length="356" mass="40363">MFAQSHYNQATASMPTTSPIMNTPYLDSSFDTPFLDNHSSAETPPFFDTLSEISPYLMYASFGLPSLNSIIMYAANNKDDICATYLDPENNIAKLTHDPLKFNGDPNVLLLDKSKAGTSAIHTHTVPTKKPSPTLKLESVTEEEADSLFPPLNSSQQSINTDAQFEDVTWDKILGFDASSPLSDSLESDDSDLYQEEEDEEAHPNKSEAREASTPVKEEPSTQPQESRKRKAYTNDSTNETSKRKKTDNKNTKRSAKKPKEAKLYYCHLCDHVSKRRYNLGTHIKTHDKSRVKEFGCPQCPKAFDRRHDRDRHLATVHRGERSYACSHCATHFSRRDALNRHLIQKHDYNESELVD</sequence>
<dbReference type="GO" id="GO:0000981">
    <property type="term" value="F:DNA-binding transcription factor activity, RNA polymerase II-specific"/>
    <property type="evidence" value="ECO:0007669"/>
    <property type="project" value="TreeGrafter"/>
</dbReference>
<feature type="domain" description="C2H2-type" evidence="6">
    <location>
        <begin position="265"/>
        <end position="292"/>
    </location>
</feature>
<dbReference type="GO" id="GO:0000978">
    <property type="term" value="F:RNA polymerase II cis-regulatory region sequence-specific DNA binding"/>
    <property type="evidence" value="ECO:0007669"/>
    <property type="project" value="TreeGrafter"/>
</dbReference>
<dbReference type="InParanoid" id="A0A1C7NLM9"/>
<feature type="compositionally biased region" description="Acidic residues" evidence="5">
    <location>
        <begin position="186"/>
        <end position="201"/>
    </location>
</feature>
<dbReference type="AlphaFoldDB" id="A0A1C7NLM9"/>
<dbReference type="Proteomes" id="UP000093000">
    <property type="component" value="Unassembled WGS sequence"/>
</dbReference>
<feature type="region of interest" description="Disordered" evidence="5">
    <location>
        <begin position="179"/>
        <end position="259"/>
    </location>
</feature>
<feature type="domain" description="C2H2-type" evidence="6">
    <location>
        <begin position="295"/>
        <end position="323"/>
    </location>
</feature>
<dbReference type="PANTHER" id="PTHR23235:SF120">
    <property type="entry name" value="KRUPPEL-LIKE FACTOR 15"/>
    <property type="match status" value="1"/>
</dbReference>
<keyword evidence="8" id="KW-1185">Reference proteome</keyword>
<reference evidence="7 8" key="1">
    <citation type="submission" date="2016-03" db="EMBL/GenBank/DDBJ databases">
        <title>Choanephora cucurbitarum.</title>
        <authorList>
            <person name="Min B."/>
            <person name="Park H."/>
            <person name="Park J.-H."/>
            <person name="Shin H.-D."/>
            <person name="Choi I.-G."/>
        </authorList>
    </citation>
    <scope>NUCLEOTIDE SEQUENCE [LARGE SCALE GENOMIC DNA]</scope>
    <source>
        <strain evidence="7 8">KUS-F28377</strain>
    </source>
</reference>
<evidence type="ECO:0000313" key="8">
    <source>
        <dbReference type="Proteomes" id="UP000093000"/>
    </source>
</evidence>
<feature type="domain" description="C2H2-type" evidence="6">
    <location>
        <begin position="324"/>
        <end position="352"/>
    </location>
</feature>
<evidence type="ECO:0000256" key="5">
    <source>
        <dbReference type="SAM" id="MobiDB-lite"/>
    </source>
</evidence>
<dbReference type="STRING" id="101091.A0A1C7NLM9"/>
<proteinExistence type="predicted"/>
<evidence type="ECO:0000313" key="7">
    <source>
        <dbReference type="EMBL" id="OBZ89908.1"/>
    </source>
</evidence>
<organism evidence="7 8">
    <name type="scientific">Choanephora cucurbitarum</name>
    <dbReference type="NCBI Taxonomy" id="101091"/>
    <lineage>
        <taxon>Eukaryota</taxon>
        <taxon>Fungi</taxon>
        <taxon>Fungi incertae sedis</taxon>
        <taxon>Mucoromycota</taxon>
        <taxon>Mucoromycotina</taxon>
        <taxon>Mucoromycetes</taxon>
        <taxon>Mucorales</taxon>
        <taxon>Mucorineae</taxon>
        <taxon>Choanephoraceae</taxon>
        <taxon>Choanephoroideae</taxon>
        <taxon>Choanephora</taxon>
    </lineage>
</organism>
<dbReference type="SUPFAM" id="SSF57667">
    <property type="entry name" value="beta-beta-alpha zinc fingers"/>
    <property type="match status" value="2"/>
</dbReference>
<dbReference type="PROSITE" id="PS00028">
    <property type="entry name" value="ZINC_FINGER_C2H2_1"/>
    <property type="match status" value="2"/>
</dbReference>
<keyword evidence="1" id="KW-0479">Metal-binding</keyword>
<gene>
    <name evidence="7" type="primary">CRZ1_2</name>
    <name evidence="7" type="ORF">A0J61_02033</name>
</gene>